<accession>A0A090MNK8</accession>
<dbReference type="EMBL" id="CCAZ020000001">
    <property type="protein sequence ID" value="CEG08985.1"/>
    <property type="molecule type" value="Genomic_DNA"/>
</dbReference>
<gene>
    <name evidence="1" type="ORF">BN961_02406</name>
</gene>
<proteinExistence type="predicted"/>
<evidence type="ECO:0000313" key="1">
    <source>
        <dbReference type="EMBL" id="CEG08985.1"/>
    </source>
</evidence>
<name>A0A090MNK8_AFIFE</name>
<dbReference type="Proteomes" id="UP000035762">
    <property type="component" value="Unassembled WGS sequence"/>
</dbReference>
<sequence>MSVTTPRTSWSLNTLQEQTIISTNIGGKKGPLRYVILPDRMQKQNGQFQAIPNWPLSRARLPASVSPGDAVPGKPVFPDQQSWTSVTAKLHDILKGKQFQ</sequence>
<keyword evidence="2" id="KW-1185">Reference proteome</keyword>
<reference evidence="1 2" key="1">
    <citation type="journal article" date="2014" name="Genome Announc.">
        <title>Genome Sequence of Afipia felis Strain 76713, Isolated in Hospital Water Using an Amoeba Co-Culture Procedure.</title>
        <authorList>
            <person name="Benamar S."/>
            <person name="La Scola B."/>
            <person name="Croce O."/>
        </authorList>
    </citation>
    <scope>NUCLEOTIDE SEQUENCE [LARGE SCALE GENOMIC DNA]</scope>
    <source>
        <strain evidence="1 2">76713</strain>
    </source>
</reference>
<organism evidence="1 2">
    <name type="scientific">Afipia felis</name>
    <name type="common">Cat scratch disease bacillus</name>
    <dbReference type="NCBI Taxonomy" id="1035"/>
    <lineage>
        <taxon>Bacteria</taxon>
        <taxon>Pseudomonadati</taxon>
        <taxon>Pseudomonadota</taxon>
        <taxon>Alphaproteobacteria</taxon>
        <taxon>Hyphomicrobiales</taxon>
        <taxon>Nitrobacteraceae</taxon>
        <taxon>Afipia</taxon>
    </lineage>
</organism>
<protein>
    <submittedName>
        <fullName evidence="1">Uncharacterized protein</fullName>
    </submittedName>
</protein>
<dbReference type="AlphaFoldDB" id="A0A090MNK8"/>
<dbReference type="RefSeq" id="WP_197083265.1">
    <property type="nucleotide sequence ID" value="NZ_CCAZ020000001.1"/>
</dbReference>
<comment type="caution">
    <text evidence="1">The sequence shown here is derived from an EMBL/GenBank/DDBJ whole genome shotgun (WGS) entry which is preliminary data.</text>
</comment>
<evidence type="ECO:0000313" key="2">
    <source>
        <dbReference type="Proteomes" id="UP000035762"/>
    </source>
</evidence>